<sequence>MLLVLLVTLVHYSCLVFPSSFVARSCPSTYVSSAPHSPHSRSKSPNSIRFTLQFQFSFNSPPSPSSSIGNSSSAQPLPPTRRSHRFLRLCFCIFAWIRCNSFTSIQFTLYLRSPLFVSPVSHLFPLSSPKVAPPIFDGEDYDLWAVRMEAFLDALDLSETVEDDYDVSSLPKDPKVEQIKTHKERKIKRAKANTCLFASVSQTVFIKIMTLKTPKEIWDYLKEEYKGDERIRSMQVMNLLREFELERMKEDETIKTYADKLLGIANKVRLLGTQFSDSRIGEKLLVTVPERYEASIAALENTKYLSKITLPEVLHALQAQEQRRLMREERTIDGICLAKGFGKKYQHKPCPHCKKDNHSPKNCWWRPDAKCEKCGKLGHMMKVCTSQQQQGDVNIAHEQYEEDQELLLAISGFTTNKPSKEWLIDSGCTNHMTYDRDLFKELNKTSISKVRIGNEEQIAVEGIGTISIKTHAGMKQISNVLYVPEINQNLLSVAQLLEKNYKVIFEHKNCVIKDQNNKEVITSQIKGKRFVLDLMKNDHIIEEKKELKFKEDREDSGILKKFQVKEENKYACEKSPKSHNKCNVSTIKSTRHKDAKACYKKKNQNKKNNFSRSSGWIRTEDIQSRRSVENNMPKYLLKILDLNII</sequence>
<evidence type="ECO:0000313" key="2">
    <source>
        <dbReference type="Proteomes" id="UP001177021"/>
    </source>
</evidence>
<name>A0ACB0LHG6_TRIPR</name>
<dbReference type="EMBL" id="CASHSV030000513">
    <property type="protein sequence ID" value="CAJ2667816.1"/>
    <property type="molecule type" value="Genomic_DNA"/>
</dbReference>
<organism evidence="1 2">
    <name type="scientific">Trifolium pratense</name>
    <name type="common">Red clover</name>
    <dbReference type="NCBI Taxonomy" id="57577"/>
    <lineage>
        <taxon>Eukaryota</taxon>
        <taxon>Viridiplantae</taxon>
        <taxon>Streptophyta</taxon>
        <taxon>Embryophyta</taxon>
        <taxon>Tracheophyta</taxon>
        <taxon>Spermatophyta</taxon>
        <taxon>Magnoliopsida</taxon>
        <taxon>eudicotyledons</taxon>
        <taxon>Gunneridae</taxon>
        <taxon>Pentapetalae</taxon>
        <taxon>rosids</taxon>
        <taxon>fabids</taxon>
        <taxon>Fabales</taxon>
        <taxon>Fabaceae</taxon>
        <taxon>Papilionoideae</taxon>
        <taxon>50 kb inversion clade</taxon>
        <taxon>NPAAA clade</taxon>
        <taxon>Hologalegina</taxon>
        <taxon>IRL clade</taxon>
        <taxon>Trifolieae</taxon>
        <taxon>Trifolium</taxon>
    </lineage>
</organism>
<evidence type="ECO:0000313" key="1">
    <source>
        <dbReference type="EMBL" id="CAJ2667816.1"/>
    </source>
</evidence>
<reference evidence="1" key="1">
    <citation type="submission" date="2023-10" db="EMBL/GenBank/DDBJ databases">
        <authorList>
            <person name="Rodriguez Cubillos JULIANA M."/>
            <person name="De Vega J."/>
        </authorList>
    </citation>
    <scope>NUCLEOTIDE SEQUENCE</scope>
</reference>
<proteinExistence type="predicted"/>
<protein>
    <submittedName>
        <fullName evidence="1">Uncharacterized protein</fullName>
    </submittedName>
</protein>
<gene>
    <name evidence="1" type="ORF">MILVUS5_LOCUS32337</name>
</gene>
<dbReference type="Proteomes" id="UP001177021">
    <property type="component" value="Unassembled WGS sequence"/>
</dbReference>
<keyword evidence="2" id="KW-1185">Reference proteome</keyword>
<comment type="caution">
    <text evidence="1">The sequence shown here is derived from an EMBL/GenBank/DDBJ whole genome shotgun (WGS) entry which is preliminary data.</text>
</comment>
<accession>A0ACB0LHG6</accession>